<dbReference type="PANTHER" id="PTHR10877:SF150">
    <property type="entry name" value="REJ DOMAIN-CONTAINING PROTEIN"/>
    <property type="match status" value="1"/>
</dbReference>
<dbReference type="Pfam" id="PF01825">
    <property type="entry name" value="GPS"/>
    <property type="match status" value="1"/>
</dbReference>
<keyword evidence="7" id="KW-0325">Glycoprotein</keyword>
<reference evidence="16" key="1">
    <citation type="journal article" date="2017" name="bioRxiv">
        <title>Comparative analysis of the genomes of Stylophora pistillata and Acropora digitifera provides evidence for extensive differences between species of corals.</title>
        <authorList>
            <person name="Voolstra C.R."/>
            <person name="Li Y."/>
            <person name="Liew Y.J."/>
            <person name="Baumgarten S."/>
            <person name="Zoccola D."/>
            <person name="Flot J.-F."/>
            <person name="Tambutte S."/>
            <person name="Allemand D."/>
            <person name="Aranda M."/>
        </authorList>
    </citation>
    <scope>NUCLEOTIDE SEQUENCE [LARGE SCALE GENOMIC DNA]</scope>
</reference>
<comment type="subcellular location">
    <subcellularLocation>
        <location evidence="1">Membrane</location>
        <topology evidence="1">Multi-pass membrane protein</topology>
    </subcellularLocation>
</comment>
<gene>
    <name evidence="15" type="primary">PKD1L3</name>
    <name evidence="15" type="ORF">AWC38_SpisGene17954</name>
</gene>
<evidence type="ECO:0000256" key="4">
    <source>
        <dbReference type="ARBA" id="ARBA00022729"/>
    </source>
</evidence>
<comment type="similarity">
    <text evidence="2">Belongs to the polycystin family.</text>
</comment>
<keyword evidence="4 12" id="KW-0732">Signal</keyword>
<dbReference type="SUPFAM" id="SSF49785">
    <property type="entry name" value="Galactose-binding domain-like"/>
    <property type="match status" value="1"/>
</dbReference>
<evidence type="ECO:0000259" key="14">
    <source>
        <dbReference type="PROSITE" id="PS50095"/>
    </source>
</evidence>
<dbReference type="InterPro" id="IPR046338">
    <property type="entry name" value="GAIN_dom_sf"/>
</dbReference>
<dbReference type="InterPro" id="IPR046791">
    <property type="entry name" value="Polycystin_dom"/>
</dbReference>
<dbReference type="InterPro" id="IPR036392">
    <property type="entry name" value="PLAT/LH2_dom_sf"/>
</dbReference>
<dbReference type="InterPro" id="IPR013122">
    <property type="entry name" value="PKD1_2_channel"/>
</dbReference>
<dbReference type="Proteomes" id="UP000225706">
    <property type="component" value="Unassembled WGS sequence"/>
</dbReference>
<feature type="transmembrane region" description="Helical" evidence="11">
    <location>
        <begin position="1960"/>
        <end position="1978"/>
    </location>
</feature>
<dbReference type="GO" id="GO:0005262">
    <property type="term" value="F:calcium channel activity"/>
    <property type="evidence" value="ECO:0007669"/>
    <property type="project" value="TreeGrafter"/>
</dbReference>
<feature type="compositionally biased region" description="Polar residues" evidence="10">
    <location>
        <begin position="1141"/>
        <end position="1153"/>
    </location>
</feature>
<feature type="transmembrane region" description="Helical" evidence="11">
    <location>
        <begin position="1520"/>
        <end position="1541"/>
    </location>
</feature>
<dbReference type="PRINTS" id="PR01433">
    <property type="entry name" value="POLYCYSTIN2"/>
</dbReference>
<proteinExistence type="inferred from homology"/>
<feature type="disulfide bond" evidence="8">
    <location>
        <begin position="1789"/>
        <end position="1805"/>
    </location>
</feature>
<dbReference type="STRING" id="50429.A0A2B4RMY8"/>
<feature type="transmembrane region" description="Helical" evidence="11">
    <location>
        <begin position="1480"/>
        <end position="1500"/>
    </location>
</feature>
<evidence type="ECO:0000256" key="6">
    <source>
        <dbReference type="ARBA" id="ARBA00023136"/>
    </source>
</evidence>
<evidence type="ECO:0000256" key="9">
    <source>
        <dbReference type="PROSITE-ProRule" id="PRU00152"/>
    </source>
</evidence>
<evidence type="ECO:0000256" key="3">
    <source>
        <dbReference type="ARBA" id="ARBA00022692"/>
    </source>
</evidence>
<evidence type="ECO:0000256" key="11">
    <source>
        <dbReference type="SAM" id="Phobius"/>
    </source>
</evidence>
<evidence type="ECO:0000259" key="13">
    <source>
        <dbReference type="PROSITE" id="PS50022"/>
    </source>
</evidence>
<accession>A0A2B4RMY8</accession>
<feature type="domain" description="F5/8 type C" evidence="13">
    <location>
        <begin position="29"/>
        <end position="185"/>
    </location>
</feature>
<feature type="transmembrane region" description="Helical" evidence="11">
    <location>
        <begin position="1687"/>
        <end position="1708"/>
    </location>
</feature>
<organism evidence="15 16">
    <name type="scientific">Stylophora pistillata</name>
    <name type="common">Smooth cauliflower coral</name>
    <dbReference type="NCBI Taxonomy" id="50429"/>
    <lineage>
        <taxon>Eukaryota</taxon>
        <taxon>Metazoa</taxon>
        <taxon>Cnidaria</taxon>
        <taxon>Anthozoa</taxon>
        <taxon>Hexacorallia</taxon>
        <taxon>Scleractinia</taxon>
        <taxon>Astrocoeniina</taxon>
        <taxon>Pocilloporidae</taxon>
        <taxon>Stylophora</taxon>
    </lineage>
</organism>
<evidence type="ECO:0000256" key="7">
    <source>
        <dbReference type="ARBA" id="ARBA00023180"/>
    </source>
</evidence>
<keyword evidence="3 11" id="KW-0812">Transmembrane</keyword>
<dbReference type="PROSITE" id="PS50095">
    <property type="entry name" value="PLAT"/>
    <property type="match status" value="1"/>
</dbReference>
<feature type="transmembrane region" description="Helical" evidence="11">
    <location>
        <begin position="1990"/>
        <end position="2009"/>
    </location>
</feature>
<dbReference type="Gene3D" id="2.60.60.20">
    <property type="entry name" value="PLAT/LH2 domain"/>
    <property type="match status" value="1"/>
</dbReference>
<comment type="caution">
    <text evidence="9">Lacks conserved residue(s) required for the propagation of feature annotation.</text>
</comment>
<dbReference type="SUPFAM" id="SSF49723">
    <property type="entry name" value="Lipase/lipooxygenase domain (PLAT/LH2 domain)"/>
    <property type="match status" value="1"/>
</dbReference>
<evidence type="ECO:0000256" key="8">
    <source>
        <dbReference type="PIRSR" id="PIRSR603915-2"/>
    </source>
</evidence>
<dbReference type="GO" id="GO:0005509">
    <property type="term" value="F:calcium ion binding"/>
    <property type="evidence" value="ECO:0007669"/>
    <property type="project" value="InterPro"/>
</dbReference>
<dbReference type="EMBL" id="LSMT01000454">
    <property type="protein sequence ID" value="PFX17707.1"/>
    <property type="molecule type" value="Genomic_DNA"/>
</dbReference>
<dbReference type="InterPro" id="IPR008979">
    <property type="entry name" value="Galactose-bd-like_sf"/>
</dbReference>
<keyword evidence="6 11" id="KW-0472">Membrane</keyword>
<dbReference type="Pfam" id="PF20519">
    <property type="entry name" value="Polycystin_dom"/>
    <property type="match status" value="1"/>
</dbReference>
<dbReference type="InterPro" id="IPR051223">
    <property type="entry name" value="Polycystin"/>
</dbReference>
<dbReference type="CDD" id="cd00057">
    <property type="entry name" value="FA58C"/>
    <property type="match status" value="1"/>
</dbReference>
<evidence type="ECO:0000256" key="2">
    <source>
        <dbReference type="ARBA" id="ARBA00007200"/>
    </source>
</evidence>
<feature type="region of interest" description="Disordered" evidence="10">
    <location>
        <begin position="1140"/>
        <end position="1173"/>
    </location>
</feature>
<feature type="transmembrane region" description="Helical" evidence="11">
    <location>
        <begin position="2042"/>
        <end position="2060"/>
    </location>
</feature>
<evidence type="ECO:0000256" key="12">
    <source>
        <dbReference type="SAM" id="SignalP"/>
    </source>
</evidence>
<dbReference type="Pfam" id="PF02010">
    <property type="entry name" value="REJ"/>
    <property type="match status" value="1"/>
</dbReference>
<keyword evidence="5 11" id="KW-1133">Transmembrane helix</keyword>
<dbReference type="InterPro" id="IPR002859">
    <property type="entry name" value="PKD/REJ-like"/>
</dbReference>
<evidence type="ECO:0000256" key="1">
    <source>
        <dbReference type="ARBA" id="ARBA00004141"/>
    </source>
</evidence>
<dbReference type="GO" id="GO:0050982">
    <property type="term" value="P:detection of mechanical stimulus"/>
    <property type="evidence" value="ECO:0007669"/>
    <property type="project" value="TreeGrafter"/>
</dbReference>
<feature type="domain" description="PLAT" evidence="14">
    <location>
        <begin position="1315"/>
        <end position="1434"/>
    </location>
</feature>
<comment type="caution">
    <text evidence="15">The sequence shown here is derived from an EMBL/GenBank/DDBJ whole genome shotgun (WGS) entry which is preliminary data.</text>
</comment>
<dbReference type="InterPro" id="IPR000203">
    <property type="entry name" value="GPS"/>
</dbReference>
<dbReference type="PROSITE" id="PS50022">
    <property type="entry name" value="FA58C_3"/>
    <property type="match status" value="1"/>
</dbReference>
<dbReference type="Pfam" id="PF01477">
    <property type="entry name" value="PLAT"/>
    <property type="match status" value="1"/>
</dbReference>
<evidence type="ECO:0000313" key="16">
    <source>
        <dbReference type="Proteomes" id="UP000225706"/>
    </source>
</evidence>
<feature type="chain" id="PRO_5013106565" evidence="12">
    <location>
        <begin position="24"/>
        <end position="2348"/>
    </location>
</feature>
<dbReference type="OrthoDB" id="5322100at2759"/>
<dbReference type="SMART" id="SM00303">
    <property type="entry name" value="GPS"/>
    <property type="match status" value="1"/>
</dbReference>
<evidence type="ECO:0000256" key="5">
    <source>
        <dbReference type="ARBA" id="ARBA00022989"/>
    </source>
</evidence>
<feature type="transmembrane region" description="Helical" evidence="11">
    <location>
        <begin position="1614"/>
        <end position="1637"/>
    </location>
</feature>
<feature type="transmembrane region" description="Helical" evidence="11">
    <location>
        <begin position="1571"/>
        <end position="1594"/>
    </location>
</feature>
<feature type="transmembrane region" description="Helical" evidence="11">
    <location>
        <begin position="1270"/>
        <end position="1289"/>
    </location>
</feature>
<dbReference type="Pfam" id="PF00754">
    <property type="entry name" value="F5_F8_type_C"/>
    <property type="match status" value="1"/>
</dbReference>
<name>A0A2B4RMY8_STYPI</name>
<dbReference type="InterPro" id="IPR003915">
    <property type="entry name" value="PKD_2"/>
</dbReference>
<feature type="signal peptide" evidence="12">
    <location>
        <begin position="1"/>
        <end position="23"/>
    </location>
</feature>
<dbReference type="PANTHER" id="PTHR10877">
    <property type="entry name" value="POLYCYSTIN FAMILY MEMBER"/>
    <property type="match status" value="1"/>
</dbReference>
<dbReference type="Pfam" id="PF08016">
    <property type="entry name" value="PKD_channel"/>
    <property type="match status" value="1"/>
</dbReference>
<dbReference type="Gene3D" id="2.60.120.260">
    <property type="entry name" value="Galactose-binding domain-like"/>
    <property type="match status" value="1"/>
</dbReference>
<dbReference type="PROSITE" id="PS01286">
    <property type="entry name" value="FA58C_2"/>
    <property type="match status" value="1"/>
</dbReference>
<evidence type="ECO:0000256" key="10">
    <source>
        <dbReference type="SAM" id="MobiDB-lite"/>
    </source>
</evidence>
<protein>
    <submittedName>
        <fullName evidence="15">Polycystic kidney disease protein 1-like 3</fullName>
    </submittedName>
</protein>
<keyword evidence="16" id="KW-1185">Reference proteome</keyword>
<feature type="transmembrane region" description="Helical" evidence="11">
    <location>
        <begin position="2080"/>
        <end position="2103"/>
    </location>
</feature>
<evidence type="ECO:0000313" key="15">
    <source>
        <dbReference type="EMBL" id="PFX17707.1"/>
    </source>
</evidence>
<dbReference type="InterPro" id="IPR000421">
    <property type="entry name" value="FA58C"/>
</dbReference>
<feature type="transmembrane region" description="Helical" evidence="11">
    <location>
        <begin position="2138"/>
        <end position="2164"/>
    </location>
</feature>
<sequence>MKLLMRLWIFLVCLCVSTRLEESECPRKCNVPLGIESGLITDDKLSAFSCYGNDTRFGAHRARLRLHSWPPGYRADKTILGVTENYCWIKIDLEREQIVTGIATQGYGNASVSEWVTKYELMYATGTDFVKFVDSDGEIMTFKGNSDSNEIVRHDLAAPRITSSVLLVPLNWTNNIGLRMELYGCEPTYYFEAWLMFHNTTFAYNYLNTSSDEYIQEASKATEEIQWYFKTVGGYLYNKVLRLSPQRSPQLATFATAEVAIYCTETSVHRLRAKLKAFVQESSIFHPGYLNIRQPITCDCDPPAVDLQLKHRIPESDIIWSADKNFTLRPKVSINCSSSIHATYRWTFFKIDRETSFFSPFILMDLTTTPKMTLLPRLFGPGEFYVSVNVSFTNNITDTSAYDFGFFRVRMPALMAKIVAPSSIKRDAGNITIDGSGSHDTEYPQDQSKGLKFFWQCRRLCQETLITPCIETDSNSILERFTIDASSLKPKCTYEFNLTVTREPRSSRASHRLYVEPGIQFSVACVSNCGRKVSIKRPLSLRVICVKEECASIATFSWMIFSEDDHGNFTRLDISGSVETIANMTQMNILKLENLLEVKDGQKLQVRVTANPYKSRFEEQAVYAFIVNAPPTNSEAQIIEEGCKVMPEEGSAIITDYYITCLGWYDEDVPLQYAFTYTFDSSTILIQEGNVGKVTTKLPLGDHDQDYDRLVDLKIIDAYGDFTSVPKKIKVRPPLVSEKLLDVINNAKDEMRELVAGDNVNKAADMAITILSVIDGNEKLKKDETFKDSVLNIMSGVKVDKINLVTKVAVITAYSTKRVDHSLPQNSQEDALTLIRKTTTFMQKMNSSTIKDLGVIGEIGTNILTGIGNVLASSSKDMDYESPNKEPDFLKNGKKITSECVELVNTITAEEELCANPTIITTPYINLTACIEKATEMKVSKLLKGESGVKLPDAKDLFPADLLDDNTVVDVKLVSFKKNPYTWHPKSRSIKSSVLDVTLKNVTSGKALHVEGLSKPVEMFIKNWHRENDIQKKEVFFVKPSPPKSTKNMRFHKIDLKYGDADANIRIEPLRNETLEIYIRYKVRPTPAENDFQTVVPNISSCLSYSEENGFSDCASDPYLFTISPSITGHTGTHFIGIRNAPQSSEKNNTQSRTRVKKSCRGTNGRQKRSCVEVKPPPLPENILKQQFQNNTDVQYKLFITMGLCMYWSPEDEEWTNRGCKVGPKATPGKLQCFCTHLSAFGGDLFVAPNPIDFDKVMAEFGNLAATGNFVVLAFVCVVFGLYAIGLVITRRADKIDEYEIAPNIHVIIGQECTFTYNISIQTGIWRNCGTTANVAIILFGENGCTPPVLLTQSQLGKRFFARGSVNTFTIHLQESLGSLYKIKIWHDNSGESPAWFFHQVLVTCNATDEKWHFLGNQWLALEKGDGKIEADIISAGQSESLSFSNLFYFRGAKTLSEKHLWLSLFTKAPHSTFTRSQRLSCCLSILFATMVANAMFYQQSINNAETFRVGPIQLSWSQIRIGLQSGLVSIPVNVLVVAIFKNIRPSALIHRGNSQNGEDEEKKIGCFPHFCVYIGWALCLMASLVSAAFVVFYSLMWGKKVANQWLTSVMISFFQDIVVIQPVKVVIIVSLLSLIFKKPIENDEIRGQDHSNQCVEKGITSFPPRNEELNKERSAKILRRRLAKTLIEIGICVSFLLLLVIVCYGNRDSNRFRLTRAVEDVFLNFEKVNNITSFWTWTRTTLLTGLFDVKWYNGMAFSYKEGFISNREAFMIGMPRLRQKRIKEDPTCQAIHNEAELVRRFPRCIPHYSTATEDKTKYHLQRWFPVNDYREFKHQFEKFYRCPRPWRYETAEELDTLSFQGLRSKYSGGGYIADLGYNTDDALQVIDSLEMNDWIDNMTAAVFIEFNIYQPTTSLFSAVKFLFERFPNGGTNTIRRVETLTIYSPKDRFFRGIYETSHLLFMLLLLLCVGTEIGKLYQQGCKYFKNPWSWLEVILLLSSVVSMAMFFLKESYTSEFVAKVQENPFQSWSMDNIALWSDLEVTLLAVVVFLITMKVLRIIRFNPHIIQMRMTLISASKHFTSFTFVFLTMIISYVTLTTLTFGNAVYEYHSFSKSFSSILLMLIGAKAPFHELQGINIVIGPFFVFAYMVTIVMIFLNMFLAILNDAYTQSRKLGHKGSEDLELFRLFKEKAKRVAKKTRVAAIKVLEAIPHLLWQRRSETAVTFEKEAFVSSSFEERNKNFGFHEGDNPSLTDIIALLSEIKHDISDSILSLDDVVPIVTIDNDGESTKSCRPDSSLDSFDFYSCSSSSLFSPESESEIAELENLIYFVDEDEFSRDDCFLINKWFH</sequence>
<dbReference type="SMART" id="SM00231">
    <property type="entry name" value="FA58C"/>
    <property type="match status" value="1"/>
</dbReference>
<dbReference type="InterPro" id="IPR001024">
    <property type="entry name" value="PLAT/LH2_dom"/>
</dbReference>
<dbReference type="SMART" id="SM00308">
    <property type="entry name" value="LH2"/>
    <property type="match status" value="1"/>
</dbReference>
<dbReference type="Gene3D" id="2.60.220.50">
    <property type="match status" value="1"/>
</dbReference>
<dbReference type="GO" id="GO:0016020">
    <property type="term" value="C:membrane"/>
    <property type="evidence" value="ECO:0007669"/>
    <property type="project" value="UniProtKB-SubCell"/>
</dbReference>